<dbReference type="Proteomes" id="UP000463051">
    <property type="component" value="Unassembled WGS sequence"/>
</dbReference>
<dbReference type="InterPro" id="IPR051465">
    <property type="entry name" value="Cell_Envelope_Struct_Comp"/>
</dbReference>
<dbReference type="Pfam" id="PF18573">
    <property type="entry name" value="BclA_C"/>
    <property type="match status" value="1"/>
</dbReference>
<comment type="caution">
    <text evidence="4">The sequence shown here is derived from an EMBL/GenBank/DDBJ whole genome shotgun (WGS) entry which is preliminary data.</text>
</comment>
<protein>
    <recommendedName>
        <fullName evidence="3">SLH domain-containing protein</fullName>
    </recommendedName>
</protein>
<dbReference type="Pfam" id="PF00395">
    <property type="entry name" value="SLH"/>
    <property type="match status" value="3"/>
</dbReference>
<organism evidence="4 5">
    <name type="scientific">Paenibacillus monticola</name>
    <dbReference type="NCBI Taxonomy" id="2666075"/>
    <lineage>
        <taxon>Bacteria</taxon>
        <taxon>Bacillati</taxon>
        <taxon>Bacillota</taxon>
        <taxon>Bacilli</taxon>
        <taxon>Bacillales</taxon>
        <taxon>Paenibacillaceae</taxon>
        <taxon>Paenibacillus</taxon>
    </lineage>
</organism>
<dbReference type="PANTHER" id="PTHR43308:SF5">
    <property type="entry name" value="S-LAYER PROTEIN _ PEPTIDOGLYCAN ENDO-BETA-N-ACETYLGLUCOSAMINIDASE"/>
    <property type="match status" value="1"/>
</dbReference>
<evidence type="ECO:0000256" key="2">
    <source>
        <dbReference type="SAM" id="SignalP"/>
    </source>
</evidence>
<dbReference type="InterPro" id="IPR041415">
    <property type="entry name" value="BclA_C"/>
</dbReference>
<dbReference type="PROSITE" id="PS51272">
    <property type="entry name" value="SLH"/>
    <property type="match status" value="3"/>
</dbReference>
<dbReference type="InterPro" id="IPR001119">
    <property type="entry name" value="SLH_dom"/>
</dbReference>
<dbReference type="Pfam" id="PF01391">
    <property type="entry name" value="Collagen"/>
    <property type="match status" value="1"/>
</dbReference>
<dbReference type="AlphaFoldDB" id="A0A7X2H2Q1"/>
<accession>A0A7X2H2Q1</accession>
<feature type="domain" description="SLH" evidence="3">
    <location>
        <begin position="88"/>
        <end position="151"/>
    </location>
</feature>
<keyword evidence="2" id="KW-0732">Signal</keyword>
<name>A0A7X2H2Q1_9BACL</name>
<dbReference type="Gene3D" id="2.60.120.40">
    <property type="match status" value="1"/>
</dbReference>
<dbReference type="InterPro" id="IPR008160">
    <property type="entry name" value="Collagen"/>
</dbReference>
<feature type="region of interest" description="Disordered" evidence="1">
    <location>
        <begin position="211"/>
        <end position="236"/>
    </location>
</feature>
<dbReference type="RefSeq" id="WP_154117317.1">
    <property type="nucleotide sequence ID" value="NZ_WJXB01000002.1"/>
</dbReference>
<gene>
    <name evidence="4" type="ORF">GJB61_04610</name>
</gene>
<dbReference type="EMBL" id="WJXB01000002">
    <property type="protein sequence ID" value="MRN52275.1"/>
    <property type="molecule type" value="Genomic_DNA"/>
</dbReference>
<evidence type="ECO:0000313" key="5">
    <source>
        <dbReference type="Proteomes" id="UP000463051"/>
    </source>
</evidence>
<evidence type="ECO:0000256" key="1">
    <source>
        <dbReference type="SAM" id="MobiDB-lite"/>
    </source>
</evidence>
<dbReference type="PANTHER" id="PTHR43308">
    <property type="entry name" value="OUTER MEMBRANE PROTEIN ALPHA-RELATED"/>
    <property type="match status" value="1"/>
</dbReference>
<reference evidence="4 5" key="1">
    <citation type="submission" date="2019-11" db="EMBL/GenBank/DDBJ databases">
        <title>Paenibacillus monticola sp. nov., a novel PGPR strain isolated from mountain sample in China.</title>
        <authorList>
            <person name="Zhao Q."/>
            <person name="Li H.-P."/>
            <person name="Zhang J.-L."/>
        </authorList>
    </citation>
    <scope>NUCLEOTIDE SEQUENCE [LARGE SCALE GENOMIC DNA]</scope>
    <source>
        <strain evidence="4 5">LC-T2</strain>
    </source>
</reference>
<sequence length="462" mass="46029">MKKRSIKMSVLSLIFACMLFSSFGVAFGATASQASDIKGHWAESQINTWIQKGLIKKYEDGSFKPDNSITRAEFFSLINRSFGFTEKAAISFSDVPSNHWAYSELAVAVKAGYITGYADGTIGPNKPISRQEVAVIVGRLLNVSANESTGTSFQDASMIADWAKYAVNTAIVSNILIGHDADSSFKPMNPLNRAEAVVALDRVISYKAEAQENTTGETGAVGQTGAAGTAGASGATGPAGVAGATGPAGPAGIAGAAGTTGPAGPAGIAGAAGATGPAGPAGAAGATGPAGVAGVAGAIGPAGPAGVAGAIGPAGPAGAIGPAGPVGSMYFGYIYNTSAQTVALETDVTFNSNGVLVGVTHAPGNENIQIDNSGVYEISFSVTAEESNQFAIFVNGALVPESIFGSGLVNQQNNGHLILTLSAGDVITLKNHSSSSAVTLQTLAGGTNTNVNASIVIKLVSL</sequence>
<evidence type="ECO:0000259" key="3">
    <source>
        <dbReference type="PROSITE" id="PS51272"/>
    </source>
</evidence>
<keyword evidence="5" id="KW-1185">Reference proteome</keyword>
<feature type="signal peptide" evidence="2">
    <location>
        <begin position="1"/>
        <end position="28"/>
    </location>
</feature>
<dbReference type="InterPro" id="IPR008983">
    <property type="entry name" value="Tumour_necrosis_fac-like_dom"/>
</dbReference>
<feature type="chain" id="PRO_5031264621" description="SLH domain-containing protein" evidence="2">
    <location>
        <begin position="29"/>
        <end position="462"/>
    </location>
</feature>
<feature type="domain" description="SLH" evidence="3">
    <location>
        <begin position="152"/>
        <end position="214"/>
    </location>
</feature>
<feature type="compositionally biased region" description="Low complexity" evidence="1">
    <location>
        <begin position="218"/>
        <end position="236"/>
    </location>
</feature>
<feature type="domain" description="SLH" evidence="3">
    <location>
        <begin position="29"/>
        <end position="87"/>
    </location>
</feature>
<proteinExistence type="predicted"/>
<evidence type="ECO:0000313" key="4">
    <source>
        <dbReference type="EMBL" id="MRN52275.1"/>
    </source>
</evidence>